<dbReference type="EMBL" id="JACJTB010000010">
    <property type="protein sequence ID" value="MBD2594841.1"/>
    <property type="molecule type" value="Genomic_DNA"/>
</dbReference>
<keyword evidence="2" id="KW-1185">Reference proteome</keyword>
<sequence length="74" mass="8550">MTFQQLAIGSYFRLPGVSYSCVYRKASYSYCSRNKVLQPIRPTTKVIPLNAKEIAKYLAEQKEFLNQLKISKID</sequence>
<evidence type="ECO:0000313" key="1">
    <source>
        <dbReference type="EMBL" id="MBD2594841.1"/>
    </source>
</evidence>
<comment type="caution">
    <text evidence="1">The sequence shown here is derived from an EMBL/GenBank/DDBJ whole genome shotgun (WGS) entry which is preliminary data.</text>
</comment>
<dbReference type="RefSeq" id="WP_190967683.1">
    <property type="nucleotide sequence ID" value="NZ_JACJTB010000010.1"/>
</dbReference>
<reference evidence="1 2" key="1">
    <citation type="journal article" date="2020" name="ISME J.">
        <title>Comparative genomics reveals insights into cyanobacterial evolution and habitat adaptation.</title>
        <authorList>
            <person name="Chen M.Y."/>
            <person name="Teng W.K."/>
            <person name="Zhao L."/>
            <person name="Hu C.X."/>
            <person name="Zhou Y.K."/>
            <person name="Han B.P."/>
            <person name="Song L.R."/>
            <person name="Shu W.S."/>
        </authorList>
    </citation>
    <scope>NUCLEOTIDE SEQUENCE [LARGE SCALE GENOMIC DNA]</scope>
    <source>
        <strain evidence="1 2">FACHB-130</strain>
    </source>
</reference>
<protein>
    <submittedName>
        <fullName evidence="1">Uncharacterized protein</fullName>
    </submittedName>
</protein>
<gene>
    <name evidence="1" type="ORF">H6G74_10930</name>
</gene>
<proteinExistence type="predicted"/>
<name>A0ABR8FTS2_9NOSO</name>
<accession>A0ABR8FTS2</accession>
<dbReference type="Proteomes" id="UP000603457">
    <property type="component" value="Unassembled WGS sequence"/>
</dbReference>
<evidence type="ECO:0000313" key="2">
    <source>
        <dbReference type="Proteomes" id="UP000603457"/>
    </source>
</evidence>
<organism evidence="1 2">
    <name type="scientific">Nostoc spongiaeforme FACHB-130</name>
    <dbReference type="NCBI Taxonomy" id="1357510"/>
    <lineage>
        <taxon>Bacteria</taxon>
        <taxon>Bacillati</taxon>
        <taxon>Cyanobacteriota</taxon>
        <taxon>Cyanophyceae</taxon>
        <taxon>Nostocales</taxon>
        <taxon>Nostocaceae</taxon>
        <taxon>Nostoc</taxon>
    </lineage>
</organism>